<dbReference type="RefSeq" id="WP_307111179.1">
    <property type="nucleotide sequence ID" value="NZ_JAURUE010000001.1"/>
</dbReference>
<organism evidence="1 2">
    <name type="scientific">Streptomyces demainii</name>
    <dbReference type="NCBI Taxonomy" id="588122"/>
    <lineage>
        <taxon>Bacteria</taxon>
        <taxon>Bacillati</taxon>
        <taxon>Actinomycetota</taxon>
        <taxon>Actinomycetes</taxon>
        <taxon>Kitasatosporales</taxon>
        <taxon>Streptomycetaceae</taxon>
        <taxon>Streptomyces</taxon>
    </lineage>
</organism>
<accession>A0ABT9KWG4</accession>
<comment type="caution">
    <text evidence="1">The sequence shown here is derived from an EMBL/GenBank/DDBJ whole genome shotgun (WGS) entry which is preliminary data.</text>
</comment>
<gene>
    <name evidence="1" type="ORF">JOF35_005052</name>
</gene>
<keyword evidence="2" id="KW-1185">Reference proteome</keyword>
<reference evidence="1 2" key="1">
    <citation type="submission" date="2023-07" db="EMBL/GenBank/DDBJ databases">
        <title>Sequencing the genomes of 1000 actinobacteria strains.</title>
        <authorList>
            <person name="Klenk H.-P."/>
        </authorList>
    </citation>
    <scope>NUCLEOTIDE SEQUENCE [LARGE SCALE GENOMIC DNA]</scope>
    <source>
        <strain evidence="1 2">DSM 41600</strain>
    </source>
</reference>
<evidence type="ECO:0000313" key="2">
    <source>
        <dbReference type="Proteomes" id="UP001234880"/>
    </source>
</evidence>
<name>A0ABT9KWG4_9ACTN</name>
<dbReference type="Proteomes" id="UP001234880">
    <property type="component" value="Unassembled WGS sequence"/>
</dbReference>
<dbReference type="EMBL" id="JAURUE010000001">
    <property type="protein sequence ID" value="MDP9612775.1"/>
    <property type="molecule type" value="Genomic_DNA"/>
</dbReference>
<sequence length="67" mass="7529">MNLLTELRTDPFPPLAQPVPRRPGWYSTPLARDIGLCEYYVGDTEPGQDGPNIYVARIVISADWPDI</sequence>
<protein>
    <submittedName>
        <fullName evidence="1">Uncharacterized protein</fullName>
    </submittedName>
</protein>
<proteinExistence type="predicted"/>
<evidence type="ECO:0000313" key="1">
    <source>
        <dbReference type="EMBL" id="MDP9612775.1"/>
    </source>
</evidence>